<keyword evidence="2" id="KW-1185">Reference proteome</keyword>
<dbReference type="STRING" id="762982.HMPREF9442_03411"/>
<protein>
    <submittedName>
        <fullName evidence="1">Uncharacterized protein</fullName>
    </submittedName>
</protein>
<comment type="caution">
    <text evidence="1">The sequence shown here is derived from an EMBL/GenBank/DDBJ whole genome shotgun (WGS) entry which is preliminary data.</text>
</comment>
<reference evidence="1 2" key="1">
    <citation type="submission" date="2011-02" db="EMBL/GenBank/DDBJ databases">
        <authorList>
            <person name="Weinstock G."/>
            <person name="Sodergren E."/>
            <person name="Clifton S."/>
            <person name="Fulton L."/>
            <person name="Fulton B."/>
            <person name="Courtney L."/>
            <person name="Fronick C."/>
            <person name="Harrison M."/>
            <person name="Strong C."/>
            <person name="Farmer C."/>
            <person name="Delahaunty K."/>
            <person name="Markovic C."/>
            <person name="Hall O."/>
            <person name="Minx P."/>
            <person name="Tomlinson C."/>
            <person name="Mitreva M."/>
            <person name="Hou S."/>
            <person name="Chen J."/>
            <person name="Wollam A."/>
            <person name="Pepin K.H."/>
            <person name="Johnson M."/>
            <person name="Bhonagiri V."/>
            <person name="Zhang X."/>
            <person name="Suruliraj S."/>
            <person name="Warren W."/>
            <person name="Chinwalla A."/>
            <person name="Mardis E.R."/>
            <person name="Wilson R.K."/>
        </authorList>
    </citation>
    <scope>NUCLEOTIDE SEQUENCE [LARGE SCALE GENOMIC DNA]</scope>
    <source>
        <strain evidence="1 2">YIT 11841</strain>
    </source>
</reference>
<name>F3QYW6_9BACT</name>
<sequence length="45" mass="5160">MVTTVSTPFSFAQKGDTPQNEVAFFRHFLPLRNRLQKTVISFCAK</sequence>
<dbReference type="AlphaFoldDB" id="F3QYW6"/>
<organism evidence="1 2">
    <name type="scientific">Paraprevotella xylaniphila YIT 11841</name>
    <dbReference type="NCBI Taxonomy" id="762982"/>
    <lineage>
        <taxon>Bacteria</taxon>
        <taxon>Pseudomonadati</taxon>
        <taxon>Bacteroidota</taxon>
        <taxon>Bacteroidia</taxon>
        <taxon>Bacteroidales</taxon>
        <taxon>Prevotellaceae</taxon>
        <taxon>Paraprevotella</taxon>
    </lineage>
</organism>
<proteinExistence type="predicted"/>
<evidence type="ECO:0000313" key="2">
    <source>
        <dbReference type="Proteomes" id="UP000005546"/>
    </source>
</evidence>
<accession>F3QYW6</accession>
<evidence type="ECO:0000313" key="1">
    <source>
        <dbReference type="EMBL" id="EGG50385.1"/>
    </source>
</evidence>
<dbReference type="EMBL" id="AFBR01000094">
    <property type="protein sequence ID" value="EGG50385.1"/>
    <property type="molecule type" value="Genomic_DNA"/>
</dbReference>
<dbReference type="HOGENOM" id="CLU_3203132_0_0_10"/>
<gene>
    <name evidence="1" type="ORF">HMPREF9442_03411</name>
</gene>
<dbReference type="Proteomes" id="UP000005546">
    <property type="component" value="Unassembled WGS sequence"/>
</dbReference>